<dbReference type="Gene3D" id="1.10.10.10">
    <property type="entry name" value="Winged helix-like DNA-binding domain superfamily/Winged helix DNA-binding domain"/>
    <property type="match status" value="1"/>
</dbReference>
<dbReference type="EMBL" id="DVMX01000011">
    <property type="protein sequence ID" value="HIU41044.1"/>
    <property type="molecule type" value="Genomic_DNA"/>
</dbReference>
<dbReference type="InterPro" id="IPR039420">
    <property type="entry name" value="WalR-like"/>
</dbReference>
<protein>
    <recommendedName>
        <fullName evidence="1">Stage 0 sporulation protein A homolog</fullName>
    </recommendedName>
</protein>
<accession>A0A9D1IS03</accession>
<dbReference type="SUPFAM" id="SSF46894">
    <property type="entry name" value="C-terminal effector domain of the bipartite response regulators"/>
    <property type="match status" value="1"/>
</dbReference>
<dbReference type="GO" id="GO:0032993">
    <property type="term" value="C:protein-DNA complex"/>
    <property type="evidence" value="ECO:0007669"/>
    <property type="project" value="TreeGrafter"/>
</dbReference>
<dbReference type="SUPFAM" id="SSF52172">
    <property type="entry name" value="CheY-like"/>
    <property type="match status" value="1"/>
</dbReference>
<dbReference type="CDD" id="cd18159">
    <property type="entry name" value="REC_OmpR_NsrR-like"/>
    <property type="match status" value="1"/>
</dbReference>
<dbReference type="PANTHER" id="PTHR48111">
    <property type="entry name" value="REGULATOR OF RPOS"/>
    <property type="match status" value="1"/>
</dbReference>
<dbReference type="AlphaFoldDB" id="A0A9D1IS03"/>
<dbReference type="CDD" id="cd00383">
    <property type="entry name" value="trans_reg_C"/>
    <property type="match status" value="1"/>
</dbReference>
<evidence type="ECO:0000256" key="1">
    <source>
        <dbReference type="ARBA" id="ARBA00018672"/>
    </source>
</evidence>
<dbReference type="Pfam" id="PF00072">
    <property type="entry name" value="Response_reg"/>
    <property type="match status" value="1"/>
</dbReference>
<evidence type="ECO:0000256" key="3">
    <source>
        <dbReference type="ARBA" id="ARBA00023125"/>
    </source>
</evidence>
<evidence type="ECO:0000256" key="4">
    <source>
        <dbReference type="ARBA" id="ARBA00023163"/>
    </source>
</evidence>
<organism evidence="10 11">
    <name type="scientific">Candidatus Egerieicola faecale</name>
    <dbReference type="NCBI Taxonomy" id="2840774"/>
    <lineage>
        <taxon>Bacteria</taxon>
        <taxon>Bacillati</taxon>
        <taxon>Bacillota</taxon>
        <taxon>Clostridia</taxon>
        <taxon>Eubacteriales</taxon>
        <taxon>Oscillospiraceae</taxon>
        <taxon>Oscillospiraceae incertae sedis</taxon>
        <taxon>Candidatus Egerieicola</taxon>
    </lineage>
</organism>
<dbReference type="InterPro" id="IPR036388">
    <property type="entry name" value="WH-like_DNA-bd_sf"/>
</dbReference>
<evidence type="ECO:0000256" key="7">
    <source>
        <dbReference type="PROSITE-ProRule" id="PRU01091"/>
    </source>
</evidence>
<feature type="domain" description="OmpR/PhoB-type" evidence="9">
    <location>
        <begin position="126"/>
        <end position="223"/>
    </location>
</feature>
<keyword evidence="3 7" id="KW-0238">DNA-binding</keyword>
<dbReference type="Proteomes" id="UP000824082">
    <property type="component" value="Unassembled WGS sequence"/>
</dbReference>
<dbReference type="SMART" id="SM00862">
    <property type="entry name" value="Trans_reg_C"/>
    <property type="match status" value="1"/>
</dbReference>
<sequence>MYRIFIVEDDPIIAKTLGEYLQRWNFQVALAEDFSQVLAEFGRFDPHLVLLDISLPFFNGYYWCGEIRKISKVPILFLSSASDKLNQVMAMNLGGDDFVAKPFDLEMLLAKIQALLRRSYDFSGQTSWLSWQGLLFSPGEGIITQGERREELTKNENRILQVLLENRGQTVSRQTLMNRLWESDAFVDENTLTVNVARLRKKLESLGAKGMIKTKKGEGYLVE</sequence>
<dbReference type="InterPro" id="IPR011006">
    <property type="entry name" value="CheY-like_superfamily"/>
</dbReference>
<dbReference type="Gene3D" id="3.40.50.2300">
    <property type="match status" value="1"/>
</dbReference>
<keyword evidence="4" id="KW-0804">Transcription</keyword>
<feature type="domain" description="Response regulatory" evidence="8">
    <location>
        <begin position="3"/>
        <end position="116"/>
    </location>
</feature>
<dbReference type="GO" id="GO:0000976">
    <property type="term" value="F:transcription cis-regulatory region binding"/>
    <property type="evidence" value="ECO:0007669"/>
    <property type="project" value="TreeGrafter"/>
</dbReference>
<evidence type="ECO:0000313" key="11">
    <source>
        <dbReference type="Proteomes" id="UP000824082"/>
    </source>
</evidence>
<dbReference type="Pfam" id="PF00486">
    <property type="entry name" value="Trans_reg_C"/>
    <property type="match status" value="1"/>
</dbReference>
<comment type="function">
    <text evidence="5">May play the central regulatory role in sporulation. It may be an element of the effector pathway responsible for the activation of sporulation genes in response to nutritional stress. Spo0A may act in concert with spo0H (a sigma factor) to control the expression of some genes that are critical to the sporulation process.</text>
</comment>
<dbReference type="SMART" id="SM00448">
    <property type="entry name" value="REC"/>
    <property type="match status" value="1"/>
</dbReference>
<gene>
    <name evidence="10" type="ORF">IAD19_00635</name>
</gene>
<evidence type="ECO:0000259" key="9">
    <source>
        <dbReference type="PROSITE" id="PS51755"/>
    </source>
</evidence>
<dbReference type="PROSITE" id="PS51755">
    <property type="entry name" value="OMPR_PHOB"/>
    <property type="match status" value="1"/>
</dbReference>
<reference evidence="10" key="1">
    <citation type="submission" date="2020-10" db="EMBL/GenBank/DDBJ databases">
        <authorList>
            <person name="Gilroy R."/>
        </authorList>
    </citation>
    <scope>NUCLEOTIDE SEQUENCE</scope>
    <source>
        <strain evidence="10">4509</strain>
    </source>
</reference>
<keyword evidence="6" id="KW-0597">Phosphoprotein</keyword>
<evidence type="ECO:0000256" key="2">
    <source>
        <dbReference type="ARBA" id="ARBA00023015"/>
    </source>
</evidence>
<dbReference type="InterPro" id="IPR016032">
    <property type="entry name" value="Sig_transdc_resp-reg_C-effctor"/>
</dbReference>
<dbReference type="InterPro" id="IPR001789">
    <property type="entry name" value="Sig_transdc_resp-reg_receiver"/>
</dbReference>
<evidence type="ECO:0000256" key="6">
    <source>
        <dbReference type="PROSITE-ProRule" id="PRU00169"/>
    </source>
</evidence>
<dbReference type="GO" id="GO:0005829">
    <property type="term" value="C:cytosol"/>
    <property type="evidence" value="ECO:0007669"/>
    <property type="project" value="TreeGrafter"/>
</dbReference>
<comment type="caution">
    <text evidence="10">The sequence shown here is derived from an EMBL/GenBank/DDBJ whole genome shotgun (WGS) entry which is preliminary data.</text>
</comment>
<feature type="modified residue" description="4-aspartylphosphate" evidence="6">
    <location>
        <position position="52"/>
    </location>
</feature>
<proteinExistence type="predicted"/>
<dbReference type="GO" id="GO:0000156">
    <property type="term" value="F:phosphorelay response regulator activity"/>
    <property type="evidence" value="ECO:0007669"/>
    <property type="project" value="TreeGrafter"/>
</dbReference>
<feature type="DNA-binding region" description="OmpR/PhoB-type" evidence="7">
    <location>
        <begin position="126"/>
        <end position="223"/>
    </location>
</feature>
<name>A0A9D1IS03_9FIRM</name>
<evidence type="ECO:0000259" key="8">
    <source>
        <dbReference type="PROSITE" id="PS50110"/>
    </source>
</evidence>
<dbReference type="InterPro" id="IPR001867">
    <property type="entry name" value="OmpR/PhoB-type_DNA-bd"/>
</dbReference>
<dbReference type="PROSITE" id="PS50110">
    <property type="entry name" value="RESPONSE_REGULATORY"/>
    <property type="match status" value="1"/>
</dbReference>
<evidence type="ECO:0000256" key="5">
    <source>
        <dbReference type="ARBA" id="ARBA00024867"/>
    </source>
</evidence>
<dbReference type="PANTHER" id="PTHR48111:SF43">
    <property type="entry name" value="STAGE 0 SPORULATION PROTEIN A HOMOLOG"/>
    <property type="match status" value="1"/>
</dbReference>
<reference evidence="10" key="2">
    <citation type="journal article" date="2021" name="PeerJ">
        <title>Extensive microbial diversity within the chicken gut microbiome revealed by metagenomics and culture.</title>
        <authorList>
            <person name="Gilroy R."/>
            <person name="Ravi A."/>
            <person name="Getino M."/>
            <person name="Pursley I."/>
            <person name="Horton D.L."/>
            <person name="Alikhan N.F."/>
            <person name="Baker D."/>
            <person name="Gharbi K."/>
            <person name="Hall N."/>
            <person name="Watson M."/>
            <person name="Adriaenssens E.M."/>
            <person name="Foster-Nyarko E."/>
            <person name="Jarju S."/>
            <person name="Secka A."/>
            <person name="Antonio M."/>
            <person name="Oren A."/>
            <person name="Chaudhuri R.R."/>
            <person name="La Ragione R."/>
            <person name="Hildebrand F."/>
            <person name="Pallen M.J."/>
        </authorList>
    </citation>
    <scope>NUCLEOTIDE SEQUENCE</scope>
    <source>
        <strain evidence="10">4509</strain>
    </source>
</reference>
<keyword evidence="2" id="KW-0805">Transcription regulation</keyword>
<evidence type="ECO:0000313" key="10">
    <source>
        <dbReference type="EMBL" id="HIU41044.1"/>
    </source>
</evidence>
<dbReference type="GO" id="GO:0006355">
    <property type="term" value="P:regulation of DNA-templated transcription"/>
    <property type="evidence" value="ECO:0007669"/>
    <property type="project" value="InterPro"/>
</dbReference>